<dbReference type="eggNOG" id="COG1268">
    <property type="taxonomic scope" value="Bacteria"/>
</dbReference>
<dbReference type="Gene3D" id="1.10.1760.20">
    <property type="match status" value="1"/>
</dbReference>
<reference evidence="5" key="1">
    <citation type="journal article" date="2008" name="J. Bacteriol.">
        <title>Genome sequence of the fish pathogen Renibacterium salmoninarum suggests reductive evolution away from an environmental Arthrobacter ancestor.</title>
        <authorList>
            <person name="Wiens G.D."/>
            <person name="Rockey D.D."/>
            <person name="Wu Z."/>
            <person name="Chang J."/>
            <person name="Levy R."/>
            <person name="Crane S."/>
            <person name="Chen D.S."/>
            <person name="Capri G.R."/>
            <person name="Burnett J.R."/>
            <person name="Sudheesh P.S."/>
            <person name="Schipma M.J."/>
            <person name="Burd H."/>
            <person name="Bhattacharyya A."/>
            <person name="Rhodes L.D."/>
            <person name="Kaul R."/>
            <person name="Strom M.S."/>
        </authorList>
    </citation>
    <scope>NUCLEOTIDE SEQUENCE [LARGE SCALE GENOMIC DNA]</scope>
    <source>
        <strain evidence="5">ATCC 33209 / DSM 20767 / JCM 11484 / NBRC 15589 / NCIMB 2235</strain>
    </source>
</reference>
<dbReference type="HOGENOM" id="CLU_077931_0_0_11"/>
<name>A9WSQ0_RENSM</name>
<organism evidence="4 5">
    <name type="scientific">Renibacterium salmoninarum (strain ATCC 33209 / DSM 20767 / JCM 11484 / NBRC 15589 / NCIMB 2235)</name>
    <dbReference type="NCBI Taxonomy" id="288705"/>
    <lineage>
        <taxon>Bacteria</taxon>
        <taxon>Bacillati</taxon>
        <taxon>Actinomycetota</taxon>
        <taxon>Actinomycetes</taxon>
        <taxon>Micrococcales</taxon>
        <taxon>Micrococcaceae</taxon>
        <taxon>Renibacterium</taxon>
    </lineage>
</organism>
<gene>
    <name evidence="4" type="ordered locus">RSal33209_2106</name>
</gene>
<keyword evidence="2" id="KW-0813">Transport</keyword>
<feature type="transmembrane region" description="Helical" evidence="3">
    <location>
        <begin position="78"/>
        <end position="95"/>
    </location>
</feature>
<dbReference type="AlphaFoldDB" id="A9WSQ0"/>
<proteinExistence type="inferred from homology"/>
<keyword evidence="3" id="KW-0812">Transmembrane</keyword>
<feature type="transmembrane region" description="Helical" evidence="3">
    <location>
        <begin position="26"/>
        <end position="45"/>
    </location>
</feature>
<comment type="subcellular location">
    <subcellularLocation>
        <location evidence="2">Cell membrane</location>
        <topology evidence="2">Multi-pass membrane protein</topology>
    </subcellularLocation>
</comment>
<keyword evidence="2" id="KW-1003">Cell membrane</keyword>
<dbReference type="PANTHER" id="PTHR34295:SF1">
    <property type="entry name" value="BIOTIN TRANSPORTER BIOY"/>
    <property type="match status" value="1"/>
</dbReference>
<dbReference type="KEGG" id="rsa:RSal33209_2106"/>
<dbReference type="GO" id="GO:0015225">
    <property type="term" value="F:biotin transmembrane transporter activity"/>
    <property type="evidence" value="ECO:0007669"/>
    <property type="project" value="UniProtKB-UniRule"/>
</dbReference>
<dbReference type="GO" id="GO:0005886">
    <property type="term" value="C:plasma membrane"/>
    <property type="evidence" value="ECO:0007669"/>
    <property type="project" value="UniProtKB-SubCell"/>
</dbReference>
<dbReference type="Pfam" id="PF02632">
    <property type="entry name" value="BioY"/>
    <property type="match status" value="1"/>
</dbReference>
<evidence type="ECO:0000256" key="2">
    <source>
        <dbReference type="PIRNR" id="PIRNR016661"/>
    </source>
</evidence>
<feature type="transmembrane region" description="Helical" evidence="3">
    <location>
        <begin position="137"/>
        <end position="161"/>
    </location>
</feature>
<keyword evidence="3" id="KW-1133">Transmembrane helix</keyword>
<protein>
    <recommendedName>
        <fullName evidence="2">Biotin transporter</fullName>
    </recommendedName>
</protein>
<dbReference type="EMBL" id="CP000910">
    <property type="protein sequence ID" value="ABY23838.1"/>
    <property type="molecule type" value="Genomic_DNA"/>
</dbReference>
<dbReference type="InterPro" id="IPR003784">
    <property type="entry name" value="BioY"/>
</dbReference>
<feature type="transmembrane region" description="Helical" evidence="3">
    <location>
        <begin position="51"/>
        <end position="71"/>
    </location>
</feature>
<feature type="transmembrane region" description="Helical" evidence="3">
    <location>
        <begin position="181"/>
        <end position="198"/>
    </location>
</feature>
<dbReference type="STRING" id="288705.RSal33209_2106"/>
<evidence type="ECO:0000256" key="3">
    <source>
        <dbReference type="SAM" id="Phobius"/>
    </source>
</evidence>
<feature type="transmembrane region" description="Helical" evidence="3">
    <location>
        <begin position="107"/>
        <end position="128"/>
    </location>
</feature>
<comment type="similarity">
    <text evidence="1 2">Belongs to the BioY family.</text>
</comment>
<dbReference type="RefSeq" id="WP_012245508.1">
    <property type="nucleotide sequence ID" value="NC_010168.1"/>
</dbReference>
<evidence type="ECO:0000313" key="4">
    <source>
        <dbReference type="EMBL" id="ABY23838.1"/>
    </source>
</evidence>
<dbReference type="PANTHER" id="PTHR34295">
    <property type="entry name" value="BIOTIN TRANSPORTER BIOY"/>
    <property type="match status" value="1"/>
</dbReference>
<sequence>MSKSAVSGTVTTPQLKTRQRWGGQDLSLIAVFAALLVVSAVVPPIQIGNVLSVPLTLQTLVVTLTGLLLGASRAFAAVGLYTLLGLLGLPIFSGFRGGLAVLVGPGAGYLLSFPFASALVGAIAALILRRGLRQRALWFSVAGLAGMVLNHLLGIIGMAINGKLAFDVAVLTDLRFVPGDILKIVLAVIIALSLHRAFPNLIRRR</sequence>
<dbReference type="Proteomes" id="UP000002007">
    <property type="component" value="Chromosome"/>
</dbReference>
<accession>A9WSQ0</accession>
<dbReference type="PIRSF" id="PIRSF016661">
    <property type="entry name" value="BioY"/>
    <property type="match status" value="1"/>
</dbReference>
<keyword evidence="5" id="KW-1185">Reference proteome</keyword>
<keyword evidence="2 3" id="KW-0472">Membrane</keyword>
<evidence type="ECO:0000256" key="1">
    <source>
        <dbReference type="ARBA" id="ARBA00010692"/>
    </source>
</evidence>
<evidence type="ECO:0000313" key="5">
    <source>
        <dbReference type="Proteomes" id="UP000002007"/>
    </source>
</evidence>